<evidence type="ECO:0000256" key="9">
    <source>
        <dbReference type="ARBA" id="ARBA00022737"/>
    </source>
</evidence>
<dbReference type="PANTHER" id="PTHR22939">
    <property type="entry name" value="SERINE PROTEASE FAMILY S1C HTRA-RELATED"/>
    <property type="match status" value="1"/>
</dbReference>
<name>A0A4Z0WA40_9GAMM</name>
<dbReference type="NCBIfam" id="TIGR02037">
    <property type="entry name" value="degP_htrA_DO"/>
    <property type="match status" value="1"/>
</dbReference>
<keyword evidence="11" id="KW-0378">Hydrolase</keyword>
<evidence type="ECO:0000256" key="14">
    <source>
        <dbReference type="ARBA" id="ARBA00032850"/>
    </source>
</evidence>
<reference evidence="19 20" key="1">
    <citation type="submission" date="2019-04" db="EMBL/GenBank/DDBJ databases">
        <title>Natronospirillum operosus gen. nov., sp. nov., a haloalkaliphilic satellite isolated from decaying biomass of laboratory culture of cyanobacterium Geitlerinema sp. and proposal of Natronospirillaceae fam. nov. and Saccharospirillaceae fam. nov.</title>
        <authorList>
            <person name="Kevbrin V."/>
            <person name="Boltyanskaya Y."/>
            <person name="Koziaeva V."/>
            <person name="Grouzdev D.S."/>
            <person name="Park M."/>
            <person name="Cho J."/>
        </authorList>
    </citation>
    <scope>NUCLEOTIDE SEQUENCE [LARGE SCALE GENOMIC DNA]</scope>
    <source>
        <strain evidence="19 20">G-116</strain>
    </source>
</reference>
<keyword evidence="20" id="KW-1185">Reference proteome</keyword>
<evidence type="ECO:0000313" key="19">
    <source>
        <dbReference type="EMBL" id="TGG91106.1"/>
    </source>
</evidence>
<comment type="subcellular location">
    <subcellularLocation>
        <location evidence="3">Periplasm</location>
    </subcellularLocation>
</comment>
<evidence type="ECO:0000256" key="5">
    <source>
        <dbReference type="ARBA" id="ARBA00013035"/>
    </source>
</evidence>
<evidence type="ECO:0000313" key="20">
    <source>
        <dbReference type="Proteomes" id="UP000297475"/>
    </source>
</evidence>
<feature type="binding site" evidence="16">
    <location>
        <position position="140"/>
    </location>
    <ligand>
        <name>substrate</name>
    </ligand>
</feature>
<comment type="catalytic activity">
    <reaction evidence="1">
        <text>Acts on substrates that are at least partially unfolded. The cleavage site P1 residue is normally between a pair of hydrophobic residues, such as Val-|-Val.</text>
        <dbReference type="EC" id="3.4.21.107"/>
    </reaction>
</comment>
<dbReference type="Gene3D" id="2.40.10.120">
    <property type="match status" value="1"/>
</dbReference>
<comment type="function">
    <text evidence="2">Might be efficient in the degradation of transiently denatured and unfolded proteins which accumulate in the periplasm following stress conditions.</text>
</comment>
<evidence type="ECO:0000256" key="10">
    <source>
        <dbReference type="ARBA" id="ARBA00022764"/>
    </source>
</evidence>
<accession>A0A4Z0WA40</accession>
<dbReference type="EC" id="3.4.21.107" evidence="5"/>
<feature type="binding site" evidence="16">
    <location>
        <position position="110"/>
    </location>
    <ligand>
        <name>substrate</name>
    </ligand>
</feature>
<feature type="signal peptide" evidence="17">
    <location>
        <begin position="1"/>
        <end position="27"/>
    </location>
</feature>
<evidence type="ECO:0000256" key="7">
    <source>
        <dbReference type="ARBA" id="ARBA00022670"/>
    </source>
</evidence>
<keyword evidence="13" id="KW-0346">Stress response</keyword>
<dbReference type="InterPro" id="IPR001940">
    <property type="entry name" value="Peptidase_S1C"/>
</dbReference>
<evidence type="ECO:0000256" key="16">
    <source>
        <dbReference type="PIRSR" id="PIRSR611782-2"/>
    </source>
</evidence>
<dbReference type="GO" id="GO:0004252">
    <property type="term" value="F:serine-type endopeptidase activity"/>
    <property type="evidence" value="ECO:0007669"/>
    <property type="project" value="InterPro"/>
</dbReference>
<keyword evidence="12" id="KW-0720">Serine protease</keyword>
<dbReference type="SUPFAM" id="SSF50494">
    <property type="entry name" value="Trypsin-like serine proteases"/>
    <property type="match status" value="1"/>
</dbReference>
<dbReference type="PROSITE" id="PS50106">
    <property type="entry name" value="PDZ"/>
    <property type="match status" value="2"/>
</dbReference>
<dbReference type="SUPFAM" id="SSF50156">
    <property type="entry name" value="PDZ domain-like"/>
    <property type="match status" value="2"/>
</dbReference>
<evidence type="ECO:0000256" key="15">
    <source>
        <dbReference type="PIRSR" id="PIRSR611782-1"/>
    </source>
</evidence>
<dbReference type="InterPro" id="IPR001478">
    <property type="entry name" value="PDZ"/>
</dbReference>
<evidence type="ECO:0000256" key="17">
    <source>
        <dbReference type="SAM" id="SignalP"/>
    </source>
</evidence>
<evidence type="ECO:0000256" key="6">
    <source>
        <dbReference type="ARBA" id="ARBA00013958"/>
    </source>
</evidence>
<dbReference type="PANTHER" id="PTHR22939:SF130">
    <property type="entry name" value="PERIPLASMIC SERINE ENDOPROTEASE DEGP-LIKE-RELATED"/>
    <property type="match status" value="1"/>
</dbReference>
<evidence type="ECO:0000256" key="8">
    <source>
        <dbReference type="ARBA" id="ARBA00022729"/>
    </source>
</evidence>
<evidence type="ECO:0000259" key="18">
    <source>
        <dbReference type="PROSITE" id="PS50106"/>
    </source>
</evidence>
<dbReference type="InterPro" id="IPR011782">
    <property type="entry name" value="Pept_S1C_Do"/>
</dbReference>
<comment type="similarity">
    <text evidence="4">Belongs to the peptidase S1C family.</text>
</comment>
<keyword evidence="7 19" id="KW-0645">Protease</keyword>
<dbReference type="Gene3D" id="2.30.42.10">
    <property type="match status" value="2"/>
</dbReference>
<dbReference type="EMBL" id="SRMF01000010">
    <property type="protein sequence ID" value="TGG91106.1"/>
    <property type="molecule type" value="Genomic_DNA"/>
</dbReference>
<protein>
    <recommendedName>
        <fullName evidence="6">Probable periplasmic serine endoprotease DegP-like</fullName>
        <ecNumber evidence="5">3.4.21.107</ecNumber>
    </recommendedName>
    <alternativeName>
        <fullName evidence="14">Protease Do</fullName>
    </alternativeName>
</protein>
<feature type="active site" description="Charge relay system" evidence="15">
    <location>
        <position position="140"/>
    </location>
</feature>
<gene>
    <name evidence="19" type="ORF">E4656_17080</name>
</gene>
<dbReference type="OrthoDB" id="9758917at2"/>
<dbReference type="Pfam" id="PF13365">
    <property type="entry name" value="Trypsin_2"/>
    <property type="match status" value="1"/>
</dbReference>
<dbReference type="SMART" id="SM00228">
    <property type="entry name" value="PDZ"/>
    <property type="match status" value="2"/>
</dbReference>
<evidence type="ECO:0000256" key="11">
    <source>
        <dbReference type="ARBA" id="ARBA00022801"/>
    </source>
</evidence>
<feature type="domain" description="PDZ" evidence="18">
    <location>
        <begin position="263"/>
        <end position="350"/>
    </location>
</feature>
<evidence type="ECO:0000256" key="3">
    <source>
        <dbReference type="ARBA" id="ARBA00004418"/>
    </source>
</evidence>
<dbReference type="PRINTS" id="PR00834">
    <property type="entry name" value="PROTEASES2C"/>
</dbReference>
<organism evidence="19 20">
    <name type="scientific">Natronospirillum operosum</name>
    <dbReference type="NCBI Taxonomy" id="2759953"/>
    <lineage>
        <taxon>Bacteria</taxon>
        <taxon>Pseudomonadati</taxon>
        <taxon>Pseudomonadota</taxon>
        <taxon>Gammaproteobacteria</taxon>
        <taxon>Oceanospirillales</taxon>
        <taxon>Natronospirillaceae</taxon>
        <taxon>Natronospirillum</taxon>
    </lineage>
</organism>
<feature type="domain" description="PDZ" evidence="18">
    <location>
        <begin position="404"/>
        <end position="461"/>
    </location>
</feature>
<feature type="chain" id="PRO_5039464689" description="Probable periplasmic serine endoprotease DegP-like" evidence="17">
    <location>
        <begin position="28"/>
        <end position="471"/>
    </location>
</feature>
<evidence type="ECO:0000256" key="12">
    <source>
        <dbReference type="ARBA" id="ARBA00022825"/>
    </source>
</evidence>
<keyword evidence="8 17" id="KW-0732">Signal</keyword>
<sequence>MRHRLVVWSQAWAGLFMMVLLAGAAHAQQLPDFTTLAQEQSASVVRVEADTERQQQSRQMQDPWGREMPEQFRDFFGEQMPGMPREQQPRRSQGSGFIISEDGYIVTNHHVIANASEVRVRTSDHRIFRAEVVGTDEPSDIAVLKVDAEGLPAVRIGDSDALQVGEWVLAIGAPFGMDYSVTAGIVSAKGRSLGERYVPFIQSDVAINPGNSGGPLFNTDGEVVGINSQIYTRSGGFMGLSFSIPSNLVMDIVDQLQTAGQVSRGWLGIAMDDSYNDDPDLAESFGLERSVGALVVHVYEDTPARAAGLQPGDLILEFDGREVIRFSDLAPMVGATRPGTEVDLLVLRNGEEITLPLEVGELAEQEPTRMGQAQPGVPDEATNPLNILVRDLTREEARDIADGGVMVTEVMPGPAAESGLRSGDIITMIHGQFVTSVEDFERVMANLPEGRRIALRIVRNGTTRFISIGLT</sequence>
<comment type="caution">
    <text evidence="19">The sequence shown here is derived from an EMBL/GenBank/DDBJ whole genome shotgun (WGS) entry which is preliminary data.</text>
</comment>
<feature type="active site" description="Charge relay system" evidence="15">
    <location>
        <position position="110"/>
    </location>
</feature>
<feature type="active site" description="Charge relay system" evidence="15">
    <location>
        <position position="212"/>
    </location>
</feature>
<evidence type="ECO:0000256" key="2">
    <source>
        <dbReference type="ARBA" id="ARBA00002610"/>
    </source>
</evidence>
<dbReference type="AlphaFoldDB" id="A0A4Z0WA40"/>
<evidence type="ECO:0000256" key="13">
    <source>
        <dbReference type="ARBA" id="ARBA00023016"/>
    </source>
</evidence>
<dbReference type="Proteomes" id="UP000297475">
    <property type="component" value="Unassembled WGS sequence"/>
</dbReference>
<keyword evidence="10" id="KW-0574">Periplasm</keyword>
<dbReference type="InterPro" id="IPR009003">
    <property type="entry name" value="Peptidase_S1_PA"/>
</dbReference>
<evidence type="ECO:0000256" key="1">
    <source>
        <dbReference type="ARBA" id="ARBA00001772"/>
    </source>
</evidence>
<keyword evidence="9" id="KW-0677">Repeat</keyword>
<proteinExistence type="inferred from homology"/>
<feature type="binding site" evidence="16">
    <location>
        <begin position="210"/>
        <end position="212"/>
    </location>
    <ligand>
        <name>substrate</name>
    </ligand>
</feature>
<dbReference type="GO" id="GO:0006508">
    <property type="term" value="P:proteolysis"/>
    <property type="evidence" value="ECO:0007669"/>
    <property type="project" value="UniProtKB-KW"/>
</dbReference>
<dbReference type="InterPro" id="IPR036034">
    <property type="entry name" value="PDZ_sf"/>
</dbReference>
<dbReference type="Pfam" id="PF13180">
    <property type="entry name" value="PDZ_2"/>
    <property type="match status" value="2"/>
</dbReference>
<evidence type="ECO:0000256" key="4">
    <source>
        <dbReference type="ARBA" id="ARBA00010541"/>
    </source>
</evidence>
<dbReference type="CDD" id="cd10839">
    <property type="entry name" value="cpPDZ1_DegP-like"/>
    <property type="match status" value="1"/>
</dbReference>